<evidence type="ECO:0000313" key="3">
    <source>
        <dbReference type="Proteomes" id="UP001628179"/>
    </source>
</evidence>
<dbReference type="Proteomes" id="UP001628179">
    <property type="component" value="Unassembled WGS sequence"/>
</dbReference>
<dbReference type="Pfam" id="PF14087">
    <property type="entry name" value="DUF4267"/>
    <property type="match status" value="1"/>
</dbReference>
<proteinExistence type="predicted"/>
<dbReference type="EMBL" id="BAAFSV010000002">
    <property type="protein sequence ID" value="GAB1314610.1"/>
    <property type="molecule type" value="Genomic_DNA"/>
</dbReference>
<feature type="transmembrane region" description="Helical" evidence="1">
    <location>
        <begin position="82"/>
        <end position="100"/>
    </location>
</feature>
<reference evidence="2 3" key="1">
    <citation type="submission" date="2024-09" db="EMBL/GenBank/DDBJ databases">
        <title>Itraconazole resistance in Madurella fahalii resulting from another homologue of gene encoding cytochrome P450 14-alpha sterol demethylase (CYP51).</title>
        <authorList>
            <person name="Yoshioka I."/>
            <person name="Fahal A.H."/>
            <person name="Kaneko S."/>
            <person name="Yaguchi T."/>
        </authorList>
    </citation>
    <scope>NUCLEOTIDE SEQUENCE [LARGE SCALE GENOMIC DNA]</scope>
    <source>
        <strain evidence="2 3">IFM 68171</strain>
    </source>
</reference>
<evidence type="ECO:0000256" key="1">
    <source>
        <dbReference type="SAM" id="Phobius"/>
    </source>
</evidence>
<comment type="caution">
    <text evidence="2">The sequence shown here is derived from an EMBL/GenBank/DDBJ whole genome shotgun (WGS) entry which is preliminary data.</text>
</comment>
<keyword evidence="3" id="KW-1185">Reference proteome</keyword>
<gene>
    <name evidence="2" type="ORF">MFIFM68171_04820</name>
</gene>
<evidence type="ECO:0000313" key="2">
    <source>
        <dbReference type="EMBL" id="GAB1314610.1"/>
    </source>
</evidence>
<accession>A0ABQ0GAK6</accession>
<dbReference type="InterPro" id="IPR025363">
    <property type="entry name" value="DUF4267"/>
</dbReference>
<keyword evidence="1" id="KW-0472">Membrane</keyword>
<keyword evidence="1" id="KW-0812">Transmembrane</keyword>
<protein>
    <submittedName>
        <fullName evidence="2">Uncharacterized protein</fullName>
    </submittedName>
</protein>
<sequence>MPFDTFRARHIPALLLASTTTLGGFWPWVDPRSAILAFGFPGRIADAPAAHPVMVQGQSRSTILGLFFWVLYFRRRYVEMDALMAVMGFWGGAVDAYLVWRTGSARKAVMRLVTLWGFAALGLAGVTAGLGGV</sequence>
<organism evidence="2 3">
    <name type="scientific">Madurella fahalii</name>
    <dbReference type="NCBI Taxonomy" id="1157608"/>
    <lineage>
        <taxon>Eukaryota</taxon>
        <taxon>Fungi</taxon>
        <taxon>Dikarya</taxon>
        <taxon>Ascomycota</taxon>
        <taxon>Pezizomycotina</taxon>
        <taxon>Sordariomycetes</taxon>
        <taxon>Sordariomycetidae</taxon>
        <taxon>Sordariales</taxon>
        <taxon>Sordariales incertae sedis</taxon>
        <taxon>Madurella</taxon>
    </lineage>
</organism>
<dbReference type="GeneID" id="98175563"/>
<feature type="transmembrane region" description="Helical" evidence="1">
    <location>
        <begin position="12"/>
        <end position="29"/>
    </location>
</feature>
<keyword evidence="1" id="KW-1133">Transmembrane helix</keyword>
<feature type="transmembrane region" description="Helical" evidence="1">
    <location>
        <begin position="112"/>
        <end position="131"/>
    </location>
</feature>
<name>A0ABQ0GAK6_9PEZI</name>
<dbReference type="RefSeq" id="XP_070916341.1">
    <property type="nucleotide sequence ID" value="XM_071060240.1"/>
</dbReference>